<dbReference type="AlphaFoldDB" id="A0A6G1F0B4"/>
<accession>A0A6G1F0B4</accession>
<name>A0A6G1F0B4_9ORYZ</name>
<evidence type="ECO:0000313" key="3">
    <source>
        <dbReference type="Proteomes" id="UP000479710"/>
    </source>
</evidence>
<evidence type="ECO:0000256" key="1">
    <source>
        <dbReference type="SAM" id="MobiDB-lite"/>
    </source>
</evidence>
<feature type="region of interest" description="Disordered" evidence="1">
    <location>
        <begin position="65"/>
        <end position="89"/>
    </location>
</feature>
<reference evidence="2 3" key="1">
    <citation type="submission" date="2019-11" db="EMBL/GenBank/DDBJ databases">
        <title>Whole genome sequence of Oryza granulata.</title>
        <authorList>
            <person name="Li W."/>
        </authorList>
    </citation>
    <scope>NUCLEOTIDE SEQUENCE [LARGE SCALE GENOMIC DNA]</scope>
    <source>
        <strain evidence="3">cv. Menghai</strain>
        <tissue evidence="2">Leaf</tissue>
    </source>
</reference>
<gene>
    <name evidence="2" type="ORF">E2562_032182</name>
</gene>
<dbReference type="Proteomes" id="UP000479710">
    <property type="component" value="Unassembled WGS sequence"/>
</dbReference>
<comment type="caution">
    <text evidence="2">The sequence shown here is derived from an EMBL/GenBank/DDBJ whole genome shotgun (WGS) entry which is preliminary data.</text>
</comment>
<sequence length="359" mass="36121">MEVASLFRTPQPHHLAELRIEGADQSPVAFSDPCAVGRKRRCLFPAFSPRKRMLLELPPFSSAPPGPGCAAGVHSSVPPAKTGGSGGGGSLSFSAMPERILTPMGSSGGGAFAFLASPKQPLTPMGSTASSGGGGGSWFLAPEPSLSPNPTGYDGSGAFAFLASPSSVLRSPNDGGGFAFFGSPDPQRTAGDTNRSGVPFLAPPKPVSGPAGSPPSAAAKASAPAGSGVTGDGGLVAPPFRGRSLWSRRLAHAAAEGRTIQQLQITLPPQKVPKTVAPATGEPSRGGGATLSASTASPCCTFLTLPAKASNQEREMRASRVDGEGATTPAVAACTGGEMVVSVTCSCGAREEFCIDRRH</sequence>
<feature type="region of interest" description="Disordered" evidence="1">
    <location>
        <begin position="273"/>
        <end position="292"/>
    </location>
</feature>
<feature type="region of interest" description="Disordered" evidence="1">
    <location>
        <begin position="183"/>
        <end position="235"/>
    </location>
</feature>
<organism evidence="2 3">
    <name type="scientific">Oryza meyeriana var. granulata</name>
    <dbReference type="NCBI Taxonomy" id="110450"/>
    <lineage>
        <taxon>Eukaryota</taxon>
        <taxon>Viridiplantae</taxon>
        <taxon>Streptophyta</taxon>
        <taxon>Embryophyta</taxon>
        <taxon>Tracheophyta</taxon>
        <taxon>Spermatophyta</taxon>
        <taxon>Magnoliopsida</taxon>
        <taxon>Liliopsida</taxon>
        <taxon>Poales</taxon>
        <taxon>Poaceae</taxon>
        <taxon>BOP clade</taxon>
        <taxon>Oryzoideae</taxon>
        <taxon>Oryzeae</taxon>
        <taxon>Oryzinae</taxon>
        <taxon>Oryza</taxon>
        <taxon>Oryza meyeriana</taxon>
    </lineage>
</organism>
<evidence type="ECO:0000313" key="2">
    <source>
        <dbReference type="EMBL" id="KAF0930337.1"/>
    </source>
</evidence>
<keyword evidence="3" id="KW-1185">Reference proteome</keyword>
<dbReference type="OrthoDB" id="693905at2759"/>
<dbReference type="EMBL" id="SPHZ02000002">
    <property type="protein sequence ID" value="KAF0930337.1"/>
    <property type="molecule type" value="Genomic_DNA"/>
</dbReference>
<feature type="compositionally biased region" description="Low complexity" evidence="1">
    <location>
        <begin position="208"/>
        <end position="227"/>
    </location>
</feature>
<protein>
    <submittedName>
        <fullName evidence="2">Uncharacterized protein</fullName>
    </submittedName>
</protein>
<proteinExistence type="predicted"/>